<evidence type="ECO:0000256" key="1">
    <source>
        <dbReference type="SAM" id="Phobius"/>
    </source>
</evidence>
<keyword evidence="1" id="KW-0472">Membrane</keyword>
<evidence type="ECO:0000313" key="2">
    <source>
        <dbReference type="EMBL" id="PSX45804.1"/>
    </source>
</evidence>
<comment type="caution">
    <text evidence="2">The sequence shown here is derived from an EMBL/GenBank/DDBJ whole genome shotgun (WGS) entry which is preliminary data.</text>
</comment>
<dbReference type="Proteomes" id="UP000240728">
    <property type="component" value="Unassembled WGS sequence"/>
</dbReference>
<gene>
    <name evidence="2" type="primary">kdpF</name>
    <name evidence="2" type="ORF">C0W53_07235</name>
</gene>
<dbReference type="InterPro" id="IPR011726">
    <property type="entry name" value="KdpF"/>
</dbReference>
<dbReference type="GO" id="GO:0008556">
    <property type="term" value="F:P-type potassium transmembrane transporter activity"/>
    <property type="evidence" value="ECO:0007669"/>
    <property type="project" value="InterPro"/>
</dbReference>
<dbReference type="NCBIfam" id="TIGR02115">
    <property type="entry name" value="potass_kdpF"/>
    <property type="match status" value="1"/>
</dbReference>
<proteinExistence type="predicted"/>
<reference evidence="2 3" key="1">
    <citation type="submission" date="2018-01" db="EMBL/GenBank/DDBJ databases">
        <title>Whole genome sequencing of Histamine producing bacteria.</title>
        <authorList>
            <person name="Butler K."/>
        </authorList>
    </citation>
    <scope>NUCLEOTIDE SEQUENCE [LARGE SCALE GENOMIC DNA]</scope>
    <source>
        <strain evidence="2 3">A1-4</strain>
    </source>
</reference>
<dbReference type="EMBL" id="PYOZ01000003">
    <property type="protein sequence ID" value="PSX45804.1"/>
    <property type="molecule type" value="Genomic_DNA"/>
</dbReference>
<protein>
    <submittedName>
        <fullName evidence="2">K(+)-transporting ATPase subunit F</fullName>
    </submittedName>
</protein>
<evidence type="ECO:0000313" key="3">
    <source>
        <dbReference type="Proteomes" id="UP000240728"/>
    </source>
</evidence>
<sequence>MKERFIVSIFSIFGLIVTAVTFGYLFYVLMNPEEF</sequence>
<keyword evidence="1" id="KW-1133">Transmembrane helix</keyword>
<dbReference type="AlphaFoldDB" id="A0AAX0Z170"/>
<organism evidence="2 3">
    <name type="scientific">Photobacterium kishitanii</name>
    <dbReference type="NCBI Taxonomy" id="318456"/>
    <lineage>
        <taxon>Bacteria</taxon>
        <taxon>Pseudomonadati</taxon>
        <taxon>Pseudomonadota</taxon>
        <taxon>Gammaproteobacteria</taxon>
        <taxon>Vibrionales</taxon>
        <taxon>Vibrionaceae</taxon>
        <taxon>Photobacterium</taxon>
    </lineage>
</organism>
<feature type="transmembrane region" description="Helical" evidence="1">
    <location>
        <begin position="7"/>
        <end position="30"/>
    </location>
</feature>
<dbReference type="Pfam" id="PF09604">
    <property type="entry name" value="Potass_KdpF"/>
    <property type="match status" value="1"/>
</dbReference>
<dbReference type="GO" id="GO:0005886">
    <property type="term" value="C:plasma membrane"/>
    <property type="evidence" value="ECO:0007669"/>
    <property type="project" value="InterPro"/>
</dbReference>
<accession>A0AAX0Z170</accession>
<name>A0AAX0Z170_9GAMM</name>
<keyword evidence="3" id="KW-1185">Reference proteome</keyword>
<keyword evidence="1" id="KW-0812">Transmembrane</keyword>